<organism evidence="2 3">
    <name type="scientific">Teladorsagia circumcincta</name>
    <name type="common">Brown stomach worm</name>
    <name type="synonym">Ostertagia circumcincta</name>
    <dbReference type="NCBI Taxonomy" id="45464"/>
    <lineage>
        <taxon>Eukaryota</taxon>
        <taxon>Metazoa</taxon>
        <taxon>Ecdysozoa</taxon>
        <taxon>Nematoda</taxon>
        <taxon>Chromadorea</taxon>
        <taxon>Rhabditida</taxon>
        <taxon>Rhabditina</taxon>
        <taxon>Rhabditomorpha</taxon>
        <taxon>Strongyloidea</taxon>
        <taxon>Trichostrongylidae</taxon>
        <taxon>Teladorsagia</taxon>
    </lineage>
</organism>
<dbReference type="Proteomes" id="UP000230423">
    <property type="component" value="Unassembled WGS sequence"/>
</dbReference>
<evidence type="ECO:0000313" key="2">
    <source>
        <dbReference type="EMBL" id="PIO56802.1"/>
    </source>
</evidence>
<dbReference type="OrthoDB" id="354826at2759"/>
<sequence>YSYIVERQPIGKLLFREFCESTSPQFHQACVFLTKVEEYETSDDDVQCRRELARSIISLLAPSDDTPSSSQCDHTKWCSFLPENTISSIIATADSAAQDEEPRTDIFAEAYKCANYFFDVS</sequence>
<dbReference type="PROSITE" id="PS50132">
    <property type="entry name" value="RGS"/>
    <property type="match status" value="1"/>
</dbReference>
<reference evidence="2 3" key="1">
    <citation type="submission" date="2015-09" db="EMBL/GenBank/DDBJ databases">
        <title>Draft genome of the parasitic nematode Teladorsagia circumcincta isolate WARC Sus (inbred).</title>
        <authorList>
            <person name="Mitreva M."/>
        </authorList>
    </citation>
    <scope>NUCLEOTIDE SEQUENCE [LARGE SCALE GENOMIC DNA]</scope>
    <source>
        <strain evidence="2 3">S</strain>
    </source>
</reference>
<dbReference type="InterPro" id="IPR044926">
    <property type="entry name" value="RGS_subdomain_2"/>
</dbReference>
<dbReference type="Gene3D" id="1.10.167.10">
    <property type="entry name" value="Regulator of G-protein Signalling 4, domain 2"/>
    <property type="match status" value="1"/>
</dbReference>
<protein>
    <recommendedName>
        <fullName evidence="1">RGS domain-containing protein</fullName>
    </recommendedName>
</protein>
<name>A0A2G9TH07_TELCI</name>
<evidence type="ECO:0000259" key="1">
    <source>
        <dbReference type="PROSITE" id="PS50132"/>
    </source>
</evidence>
<dbReference type="InterPro" id="IPR016137">
    <property type="entry name" value="RGS"/>
</dbReference>
<feature type="non-terminal residue" evidence="2">
    <location>
        <position position="1"/>
    </location>
</feature>
<dbReference type="SUPFAM" id="SSF48097">
    <property type="entry name" value="Regulator of G-protein signaling, RGS"/>
    <property type="match status" value="1"/>
</dbReference>
<accession>A0A2G9TH07</accession>
<feature type="domain" description="RGS" evidence="1">
    <location>
        <begin position="7"/>
        <end position="112"/>
    </location>
</feature>
<dbReference type="Pfam" id="PF00615">
    <property type="entry name" value="RGS"/>
    <property type="match status" value="1"/>
</dbReference>
<evidence type="ECO:0000313" key="3">
    <source>
        <dbReference type="Proteomes" id="UP000230423"/>
    </source>
</evidence>
<dbReference type="EMBL" id="KZ372760">
    <property type="protein sequence ID" value="PIO56802.1"/>
    <property type="molecule type" value="Genomic_DNA"/>
</dbReference>
<dbReference type="AlphaFoldDB" id="A0A2G9TH07"/>
<gene>
    <name evidence="2" type="ORF">TELCIR_21797</name>
</gene>
<keyword evidence="3" id="KW-1185">Reference proteome</keyword>
<proteinExistence type="predicted"/>
<dbReference type="InterPro" id="IPR036305">
    <property type="entry name" value="RGS_sf"/>
</dbReference>